<accession>A0A7W5H586</accession>
<evidence type="ECO:0000256" key="1">
    <source>
        <dbReference type="ARBA" id="ARBA00002190"/>
    </source>
</evidence>
<keyword evidence="8" id="KW-1185">Reference proteome</keyword>
<dbReference type="AlphaFoldDB" id="A0A7W5H586"/>
<comment type="caution">
    <text evidence="7">The sequence shown here is derived from an EMBL/GenBank/DDBJ whole genome shotgun (WGS) entry which is preliminary data.</text>
</comment>
<evidence type="ECO:0000256" key="3">
    <source>
        <dbReference type="ARBA" id="ARBA00022578"/>
    </source>
</evidence>
<keyword evidence="5 6" id="KW-0233">DNA recombination</keyword>
<reference evidence="7 8" key="1">
    <citation type="submission" date="2020-08" db="EMBL/GenBank/DDBJ databases">
        <title>Genomic Encyclopedia of Type Strains, Phase III (KMG-III): the genomes of soil and plant-associated and newly described type strains.</title>
        <authorList>
            <person name="Whitman W."/>
        </authorList>
    </citation>
    <scope>NUCLEOTIDE SEQUENCE [LARGE SCALE GENOMIC DNA]</scope>
    <source>
        <strain evidence="7 8">CECT 8075</strain>
    </source>
</reference>
<name>A0A7W5H586_9BACT</name>
<dbReference type="Pfam" id="PF00872">
    <property type="entry name" value="Transposase_mut"/>
    <property type="match status" value="1"/>
</dbReference>
<dbReference type="InterPro" id="IPR001207">
    <property type="entry name" value="Transposase_mutator"/>
</dbReference>
<evidence type="ECO:0000313" key="8">
    <source>
        <dbReference type="Proteomes" id="UP000536179"/>
    </source>
</evidence>
<keyword evidence="4 6" id="KW-0238">DNA-binding</keyword>
<keyword evidence="3 6" id="KW-0815">Transposition</keyword>
<evidence type="ECO:0000256" key="2">
    <source>
        <dbReference type="ARBA" id="ARBA00010961"/>
    </source>
</evidence>
<gene>
    <name evidence="7" type="ORF">FHS27_001992</name>
</gene>
<protein>
    <recommendedName>
        <fullName evidence="6">Mutator family transposase</fullName>
    </recommendedName>
</protein>
<evidence type="ECO:0000256" key="6">
    <source>
        <dbReference type="RuleBase" id="RU365089"/>
    </source>
</evidence>
<keyword evidence="6" id="KW-0814">Transposable element</keyword>
<dbReference type="GO" id="GO:0006313">
    <property type="term" value="P:DNA transposition"/>
    <property type="evidence" value="ECO:0007669"/>
    <property type="project" value="UniProtKB-UniRule"/>
</dbReference>
<comment type="function">
    <text evidence="1 6">Required for the transposition of the insertion element.</text>
</comment>
<dbReference type="PANTHER" id="PTHR33217:SF7">
    <property type="entry name" value="TRANSPOSASE FOR INSERTION SEQUENCE ELEMENT IS1081"/>
    <property type="match status" value="1"/>
</dbReference>
<dbReference type="GO" id="GO:0004803">
    <property type="term" value="F:transposase activity"/>
    <property type="evidence" value="ECO:0007669"/>
    <property type="project" value="UniProtKB-UniRule"/>
</dbReference>
<dbReference type="GO" id="GO:0003677">
    <property type="term" value="F:DNA binding"/>
    <property type="evidence" value="ECO:0007669"/>
    <property type="project" value="UniProtKB-UniRule"/>
</dbReference>
<proteinExistence type="inferred from homology"/>
<evidence type="ECO:0000256" key="4">
    <source>
        <dbReference type="ARBA" id="ARBA00023125"/>
    </source>
</evidence>
<organism evidence="7 8">
    <name type="scientific">Aporhodopirellula rubra</name>
    <dbReference type="NCBI Taxonomy" id="980271"/>
    <lineage>
        <taxon>Bacteria</taxon>
        <taxon>Pseudomonadati</taxon>
        <taxon>Planctomycetota</taxon>
        <taxon>Planctomycetia</taxon>
        <taxon>Pirellulales</taxon>
        <taxon>Pirellulaceae</taxon>
        <taxon>Aporhodopirellula</taxon>
    </lineage>
</organism>
<dbReference type="EMBL" id="JACHXU010000005">
    <property type="protein sequence ID" value="MBB3206184.1"/>
    <property type="molecule type" value="Genomic_DNA"/>
</dbReference>
<comment type="similarity">
    <text evidence="2 6">Belongs to the transposase mutator family.</text>
</comment>
<dbReference type="PANTHER" id="PTHR33217">
    <property type="entry name" value="TRANSPOSASE FOR INSERTION SEQUENCE ELEMENT IS1081"/>
    <property type="match status" value="1"/>
</dbReference>
<evidence type="ECO:0000313" key="7">
    <source>
        <dbReference type="EMBL" id="MBB3206184.1"/>
    </source>
</evidence>
<sequence length="130" mass="14594">MRQTSNEGSSHRVELSTYRVARDPQQLQAHIVQAIISGVSARGVEEIKQNSTGVKQSNVSRLWQEAGSKFIEQLRGNDLSSTNWGALMLDGIRLSKDQTALVTLGIDCEGRRHVLNLHWTVVKTWRSRVN</sequence>
<dbReference type="Proteomes" id="UP000536179">
    <property type="component" value="Unassembled WGS sequence"/>
</dbReference>
<evidence type="ECO:0000256" key="5">
    <source>
        <dbReference type="ARBA" id="ARBA00023172"/>
    </source>
</evidence>